<proteinExistence type="predicted"/>
<keyword evidence="1" id="KW-0547">Nucleotide-binding</keyword>
<evidence type="ECO:0000259" key="3">
    <source>
        <dbReference type="Pfam" id="PF06414"/>
    </source>
</evidence>
<evidence type="ECO:0000313" key="5">
    <source>
        <dbReference type="Proteomes" id="UP000238385"/>
    </source>
</evidence>
<protein>
    <recommendedName>
        <fullName evidence="3">Zeta toxin domain-containing protein</fullName>
    </recommendedName>
</protein>
<dbReference type="PANTHER" id="PTHR39206:SF1">
    <property type="entry name" value="SLL8004 PROTEIN"/>
    <property type="match status" value="1"/>
</dbReference>
<dbReference type="SUPFAM" id="SSF52540">
    <property type="entry name" value="P-loop containing nucleoside triphosphate hydrolases"/>
    <property type="match status" value="1"/>
</dbReference>
<dbReference type="GO" id="GO:0005524">
    <property type="term" value="F:ATP binding"/>
    <property type="evidence" value="ECO:0007669"/>
    <property type="project" value="UniProtKB-KW"/>
</dbReference>
<keyword evidence="2" id="KW-0067">ATP-binding</keyword>
<dbReference type="Proteomes" id="UP000238385">
    <property type="component" value="Unassembled WGS sequence"/>
</dbReference>
<comment type="caution">
    <text evidence="4">The sequence shown here is derived from an EMBL/GenBank/DDBJ whole genome shotgun (WGS) entry which is preliminary data.</text>
</comment>
<dbReference type="GO" id="GO:0016301">
    <property type="term" value="F:kinase activity"/>
    <property type="evidence" value="ECO:0007669"/>
    <property type="project" value="InterPro"/>
</dbReference>
<dbReference type="Pfam" id="PF06414">
    <property type="entry name" value="Zeta_toxin"/>
    <property type="match status" value="1"/>
</dbReference>
<dbReference type="OrthoDB" id="9791543at2"/>
<evidence type="ECO:0000313" key="4">
    <source>
        <dbReference type="EMBL" id="PSF07730.1"/>
    </source>
</evidence>
<dbReference type="PANTHER" id="PTHR39206">
    <property type="entry name" value="SLL8004 PROTEIN"/>
    <property type="match status" value="1"/>
</dbReference>
<dbReference type="RefSeq" id="WP_106671599.1">
    <property type="nucleotide sequence ID" value="NZ_BMFE01000001.1"/>
</dbReference>
<gene>
    <name evidence="4" type="ORF">C7H08_09940</name>
</gene>
<reference evidence="4 5" key="1">
    <citation type="submission" date="2018-03" db="EMBL/GenBank/DDBJ databases">
        <title>Marinobacter brunus sp. nov., a marine bacterium of Gamma-proteobacteria isolated from the surface seawater of the South China Sea.</title>
        <authorList>
            <person name="Cheng H."/>
            <person name="Wu Y.-H."/>
            <person name="Xamxidin M."/>
            <person name="Xu X.-W."/>
        </authorList>
    </citation>
    <scope>NUCLEOTIDE SEQUENCE [LARGE SCALE GENOMIC DNA]</scope>
    <source>
        <strain evidence="4 5">JCM 30472</strain>
    </source>
</reference>
<keyword evidence="5" id="KW-1185">Reference proteome</keyword>
<dbReference type="InterPro" id="IPR010488">
    <property type="entry name" value="Zeta_toxin_domain"/>
</dbReference>
<sequence length="192" mass="21700">MTTPTCWIIAGPNGSGKTTFARDFLPNVAGTSRFINADLIAAGLSPFAPEEELMAASRIFLGQIEQCIRARASFGFETTLAGRTYLKLIQRLQAENWRVELTYLALPDPELSRLRVAERVSHGGHNIPLKDIARRFPRSLRNLFNEFSVTADHSVCLMNNQSPPKLVFENQGEKRIIHNNELYERLQEESQK</sequence>
<evidence type="ECO:0000256" key="1">
    <source>
        <dbReference type="ARBA" id="ARBA00022741"/>
    </source>
</evidence>
<dbReference type="InterPro" id="IPR027417">
    <property type="entry name" value="P-loop_NTPase"/>
</dbReference>
<evidence type="ECO:0000256" key="2">
    <source>
        <dbReference type="ARBA" id="ARBA00022840"/>
    </source>
</evidence>
<dbReference type="EMBL" id="PXNN01000013">
    <property type="protein sequence ID" value="PSF07730.1"/>
    <property type="molecule type" value="Genomic_DNA"/>
</dbReference>
<name>A0A2T1KCE9_9GAMM</name>
<organism evidence="4 5">
    <name type="scientific">Marinobacter halophilus</name>
    <dbReference type="NCBI Taxonomy" id="1323740"/>
    <lineage>
        <taxon>Bacteria</taxon>
        <taxon>Pseudomonadati</taxon>
        <taxon>Pseudomonadota</taxon>
        <taxon>Gammaproteobacteria</taxon>
        <taxon>Pseudomonadales</taxon>
        <taxon>Marinobacteraceae</taxon>
        <taxon>Marinobacter</taxon>
    </lineage>
</organism>
<feature type="domain" description="Zeta toxin" evidence="3">
    <location>
        <begin position="57"/>
        <end position="176"/>
    </location>
</feature>
<dbReference type="Gene3D" id="3.40.50.300">
    <property type="entry name" value="P-loop containing nucleotide triphosphate hydrolases"/>
    <property type="match status" value="1"/>
</dbReference>
<dbReference type="AlphaFoldDB" id="A0A2T1KCE9"/>
<accession>A0A2T1KCE9</accession>